<feature type="compositionally biased region" description="Pro residues" evidence="1">
    <location>
        <begin position="1"/>
        <end position="10"/>
    </location>
</feature>
<feature type="compositionally biased region" description="Polar residues" evidence="1">
    <location>
        <begin position="116"/>
        <end position="135"/>
    </location>
</feature>
<feature type="region of interest" description="Disordered" evidence="1">
    <location>
        <begin position="1"/>
        <end position="156"/>
    </location>
</feature>
<gene>
    <name evidence="2" type="primary">FGENESH: predicted gene_14.269</name>
    <name evidence="2" type="ORF">BN2166_0067190</name>
</gene>
<evidence type="ECO:0000313" key="3">
    <source>
        <dbReference type="Proteomes" id="UP000199069"/>
    </source>
</evidence>
<dbReference type="EMBL" id="CWKI01000014">
    <property type="protein sequence ID" value="CTR10858.1"/>
    <property type="molecule type" value="Genomic_DNA"/>
</dbReference>
<feature type="compositionally biased region" description="Low complexity" evidence="1">
    <location>
        <begin position="31"/>
        <end position="70"/>
    </location>
</feature>
<keyword evidence="3" id="KW-1185">Reference proteome</keyword>
<sequence length="265" mass="27787">MAIPSAPLPPVSASSASTVSPASTVRRRPSPSDARSPPRTARTPSSASASSSAPSHSSAFSLRSSTAGSSDHPNLSSSAGSLHKGRASSTSRTRPPGLTITPSGTNLVLAGYPSASEVTPTSSAVATRPASTTRLPPSATAAPVANAASTNPSLLHLKTDKPALAPKVRPLPGPDDERPDIPRARCRRSSIPLLARRVRFLSIPPSRHRHPLLDNPNLRPATRFATRAPLHLHRRIAPQIPLPRIDPLPHRLNRLTILLNPPHAA</sequence>
<protein>
    <submittedName>
        <fullName evidence="2">FGENESH: predicted gene_14.269 protein</fullName>
    </submittedName>
</protein>
<organism evidence="2 3">
    <name type="scientific">Rhodotorula toruloides</name>
    <name type="common">Yeast</name>
    <name type="synonym">Rhodosporidium toruloides</name>
    <dbReference type="NCBI Taxonomy" id="5286"/>
    <lineage>
        <taxon>Eukaryota</taxon>
        <taxon>Fungi</taxon>
        <taxon>Dikarya</taxon>
        <taxon>Basidiomycota</taxon>
        <taxon>Pucciniomycotina</taxon>
        <taxon>Microbotryomycetes</taxon>
        <taxon>Sporidiobolales</taxon>
        <taxon>Sporidiobolaceae</taxon>
        <taxon>Rhodotorula</taxon>
    </lineage>
</organism>
<accession>A0A0K3CPF6</accession>
<dbReference type="Proteomes" id="UP000199069">
    <property type="component" value="Unassembled WGS sequence"/>
</dbReference>
<dbReference type="AlphaFoldDB" id="A0A0K3CPF6"/>
<feature type="region of interest" description="Disordered" evidence="1">
    <location>
        <begin position="164"/>
        <end position="183"/>
    </location>
</feature>
<evidence type="ECO:0000313" key="2">
    <source>
        <dbReference type="EMBL" id="CTR10858.1"/>
    </source>
</evidence>
<feature type="compositionally biased region" description="Low complexity" evidence="1">
    <location>
        <begin position="11"/>
        <end position="24"/>
    </location>
</feature>
<reference evidence="2 3" key="1">
    <citation type="submission" date="2015-07" db="EMBL/GenBank/DDBJ databases">
        <authorList>
            <person name="Cajimat M.N.B."/>
            <person name="Milazzo M.L."/>
            <person name="Fulhorst C.F."/>
        </authorList>
    </citation>
    <scope>NUCLEOTIDE SEQUENCE [LARGE SCALE GENOMIC DNA]</scope>
    <source>
        <strain evidence="2">Single colony</strain>
    </source>
</reference>
<feature type="compositionally biased region" description="Polar residues" evidence="1">
    <location>
        <begin position="71"/>
        <end position="80"/>
    </location>
</feature>
<name>A0A0K3CPF6_RHOTO</name>
<feature type="compositionally biased region" description="Low complexity" evidence="1">
    <location>
        <begin position="136"/>
        <end position="153"/>
    </location>
</feature>
<proteinExistence type="predicted"/>
<evidence type="ECO:0000256" key="1">
    <source>
        <dbReference type="SAM" id="MobiDB-lite"/>
    </source>
</evidence>